<organism evidence="11">
    <name type="scientific">Lotus japonicus</name>
    <name type="common">Lotus corniculatus var. japonicus</name>
    <dbReference type="NCBI Taxonomy" id="34305"/>
    <lineage>
        <taxon>Eukaryota</taxon>
        <taxon>Viridiplantae</taxon>
        <taxon>Streptophyta</taxon>
        <taxon>Embryophyta</taxon>
        <taxon>Tracheophyta</taxon>
        <taxon>Spermatophyta</taxon>
        <taxon>Magnoliopsida</taxon>
        <taxon>eudicotyledons</taxon>
        <taxon>Gunneridae</taxon>
        <taxon>Pentapetalae</taxon>
        <taxon>rosids</taxon>
        <taxon>fabids</taxon>
        <taxon>Fabales</taxon>
        <taxon>Fabaceae</taxon>
        <taxon>Papilionoideae</taxon>
        <taxon>50 kb inversion clade</taxon>
        <taxon>NPAAA clade</taxon>
        <taxon>Hologalegina</taxon>
        <taxon>robinioid clade</taxon>
        <taxon>Loteae</taxon>
        <taxon>Lotus</taxon>
    </lineage>
</organism>
<evidence type="ECO:0000256" key="8">
    <source>
        <dbReference type="RuleBase" id="RU000477"/>
    </source>
</evidence>
<evidence type="ECO:0000313" key="11">
    <source>
        <dbReference type="EMBL" id="ABY19374.1"/>
    </source>
</evidence>
<feature type="region of interest" description="Disordered" evidence="9">
    <location>
        <begin position="1"/>
        <end position="39"/>
    </location>
</feature>
<dbReference type="GO" id="GO:0046715">
    <property type="term" value="F:active borate transmembrane transporter activity"/>
    <property type="evidence" value="ECO:0007669"/>
    <property type="project" value="UniProtKB-ARBA"/>
</dbReference>
<dbReference type="CDD" id="cd00333">
    <property type="entry name" value="MIP"/>
    <property type="match status" value="1"/>
</dbReference>
<dbReference type="InterPro" id="IPR000425">
    <property type="entry name" value="MIP"/>
</dbReference>
<dbReference type="NCBIfam" id="TIGR00861">
    <property type="entry name" value="MIP"/>
    <property type="match status" value="1"/>
</dbReference>
<dbReference type="SUPFAM" id="SSF81338">
    <property type="entry name" value="Aquaporin-like"/>
    <property type="match status" value="1"/>
</dbReference>
<evidence type="ECO:0000256" key="9">
    <source>
        <dbReference type="SAM" id="MobiDB-lite"/>
    </source>
</evidence>
<evidence type="ECO:0000256" key="5">
    <source>
        <dbReference type="ARBA" id="ARBA00022989"/>
    </source>
</evidence>
<sequence>MDNNEDIPSIPSTPATTPGHTPGRPLFGGLGSDNRTGNNGYGKKKKSLLKNCNCFTVEEWTIEDGALPAVSCSLPSPPVSLARKVGAEFIGTFILMFAGTATAIVNQKTQGAETLIGCAASTGLAVMVVILSTGHISGAHLNPAVTIAFAALKHFPWKHVPMYIIAQVMAGICASFGLKGVFNPFMSGGVTVPSGGYGQAFALEFIISFILMFVVTAVATDTRAVGEMAGIAVGATVMLNILIAGPETGASMNPVRTLGPAIAANNYKAIWVYLVAPVLGALSGAGIYTAVKLPDEDEDSAKVVGSNHPSFRR</sequence>
<feature type="transmembrane region" description="Helical" evidence="10">
    <location>
        <begin position="270"/>
        <end position="291"/>
    </location>
</feature>
<dbReference type="PROSITE" id="PS00221">
    <property type="entry name" value="MIP"/>
    <property type="match status" value="1"/>
</dbReference>
<dbReference type="InterPro" id="IPR022357">
    <property type="entry name" value="MIP_CS"/>
</dbReference>
<comment type="subcellular location">
    <subcellularLocation>
        <location evidence="1">Membrane</location>
        <topology evidence="1">Multi-pass membrane protein</topology>
    </subcellularLocation>
</comment>
<protein>
    <submittedName>
        <fullName evidence="11">Major intrinsic protein NIP6;1</fullName>
    </submittedName>
</protein>
<dbReference type="GO" id="GO:0015267">
    <property type="term" value="F:channel activity"/>
    <property type="evidence" value="ECO:0007669"/>
    <property type="project" value="InterPro"/>
</dbReference>
<comment type="similarity">
    <text evidence="7">Belongs to the MIP/aquaporin (TC 1.A.8) family. NIP (TC 1.A.8.12) subfamily.</text>
</comment>
<dbReference type="AlphaFoldDB" id="A9YTW7"/>
<evidence type="ECO:0000256" key="4">
    <source>
        <dbReference type="ARBA" id="ARBA00022737"/>
    </source>
</evidence>
<evidence type="ECO:0000256" key="2">
    <source>
        <dbReference type="ARBA" id="ARBA00022448"/>
    </source>
</evidence>
<evidence type="ECO:0000256" key="3">
    <source>
        <dbReference type="ARBA" id="ARBA00022692"/>
    </source>
</evidence>
<feature type="transmembrane region" description="Helical" evidence="10">
    <location>
        <begin position="160"/>
        <end position="178"/>
    </location>
</feature>
<dbReference type="RefSeq" id="XP_057451487.1">
    <property type="nucleotide sequence ID" value="XM_057595504.1"/>
</dbReference>
<name>A9YTW7_LOTJA</name>
<dbReference type="PRINTS" id="PR00783">
    <property type="entry name" value="MINTRINSICP"/>
</dbReference>
<dbReference type="GO" id="GO:0016020">
    <property type="term" value="C:membrane"/>
    <property type="evidence" value="ECO:0007669"/>
    <property type="project" value="UniProtKB-SubCell"/>
</dbReference>
<dbReference type="EMBL" id="EU294215">
    <property type="protein sequence ID" value="ABY19374.1"/>
    <property type="molecule type" value="mRNA"/>
</dbReference>
<evidence type="ECO:0000256" key="1">
    <source>
        <dbReference type="ARBA" id="ARBA00004141"/>
    </source>
</evidence>
<feature type="transmembrane region" description="Helical" evidence="10">
    <location>
        <begin position="85"/>
        <end position="105"/>
    </location>
</feature>
<feature type="transmembrane region" description="Helical" evidence="10">
    <location>
        <begin position="231"/>
        <end position="250"/>
    </location>
</feature>
<dbReference type="GeneID" id="130743311"/>
<dbReference type="InterPro" id="IPR023271">
    <property type="entry name" value="Aquaporin-like"/>
</dbReference>
<dbReference type="PANTHER" id="PTHR45724">
    <property type="entry name" value="AQUAPORIN NIP2-1"/>
    <property type="match status" value="1"/>
</dbReference>
<dbReference type="FunFam" id="1.20.1080.10:FF:000013">
    <property type="entry name" value="Aquaporin NIP2-1"/>
    <property type="match status" value="1"/>
</dbReference>
<keyword evidence="3 8" id="KW-0812">Transmembrane</keyword>
<accession>A9YTW7</accession>
<dbReference type="Gene3D" id="1.20.1080.10">
    <property type="entry name" value="Glycerol uptake facilitator protein"/>
    <property type="match status" value="1"/>
</dbReference>
<evidence type="ECO:0000256" key="6">
    <source>
        <dbReference type="ARBA" id="ARBA00023136"/>
    </source>
</evidence>
<keyword evidence="4" id="KW-0677">Repeat</keyword>
<keyword evidence="5 10" id="KW-1133">Transmembrane helix</keyword>
<evidence type="ECO:0000256" key="10">
    <source>
        <dbReference type="SAM" id="Phobius"/>
    </source>
</evidence>
<feature type="compositionally biased region" description="Low complexity" evidence="9">
    <location>
        <begin position="7"/>
        <end position="18"/>
    </location>
</feature>
<feature type="transmembrane region" description="Helical" evidence="10">
    <location>
        <begin position="111"/>
        <end position="131"/>
    </location>
</feature>
<evidence type="ECO:0000256" key="7">
    <source>
        <dbReference type="ARBA" id="ARBA00060753"/>
    </source>
</evidence>
<feature type="transmembrane region" description="Helical" evidence="10">
    <location>
        <begin position="198"/>
        <end position="219"/>
    </location>
</feature>
<keyword evidence="2 8" id="KW-0813">Transport</keyword>
<dbReference type="PANTHER" id="PTHR45724:SF19">
    <property type="entry name" value="AQUAPORIN NIP6-1"/>
    <property type="match status" value="1"/>
</dbReference>
<dbReference type="OrthoDB" id="3222at2759"/>
<proteinExistence type="evidence at transcript level"/>
<dbReference type="InterPro" id="IPR034294">
    <property type="entry name" value="Aquaporin_transptr"/>
</dbReference>
<reference evidence="11" key="1">
    <citation type="journal article" date="2008" name="BMC Biol.">
        <title>A subgroup of plant aquaporins facilitate the bi-directional diffusion of As(OH)3 and Sb(OH)3 across membranes.</title>
        <authorList>
            <person name="Bienert G.P."/>
            <person name="Thorsen M."/>
            <person name="Schuessler M.D."/>
            <person name="Nilsson H.R."/>
            <person name="Wagner A."/>
            <person name="Tamas M.J."/>
            <person name="Jahn T.P."/>
        </authorList>
    </citation>
    <scope>NUCLEOTIDE SEQUENCE</scope>
    <source>
        <strain evidence="11">MG-20</strain>
    </source>
</reference>
<dbReference type="KEGG" id="lja:130743311"/>
<dbReference type="Pfam" id="PF00230">
    <property type="entry name" value="MIP"/>
    <property type="match status" value="1"/>
</dbReference>
<keyword evidence="6 10" id="KW-0472">Membrane</keyword>